<keyword evidence="1" id="KW-0175">Coiled coil</keyword>
<proteinExistence type="predicted"/>
<evidence type="ECO:0000313" key="3">
    <source>
        <dbReference type="Proteomes" id="UP000593567"/>
    </source>
</evidence>
<protein>
    <submittedName>
        <fullName evidence="2">Uncharacterized protein</fullName>
    </submittedName>
</protein>
<evidence type="ECO:0000313" key="2">
    <source>
        <dbReference type="EMBL" id="KAF6025951.1"/>
    </source>
</evidence>
<feature type="coiled-coil region" evidence="1">
    <location>
        <begin position="62"/>
        <end position="89"/>
    </location>
</feature>
<dbReference type="Proteomes" id="UP000593567">
    <property type="component" value="Unassembled WGS sequence"/>
</dbReference>
<gene>
    <name evidence="2" type="ORF">EB796_015727</name>
</gene>
<feature type="coiled-coil region" evidence="1">
    <location>
        <begin position="4"/>
        <end position="31"/>
    </location>
</feature>
<name>A0A7J7JK01_BUGNE</name>
<organism evidence="2 3">
    <name type="scientific">Bugula neritina</name>
    <name type="common">Brown bryozoan</name>
    <name type="synonym">Sertularia neritina</name>
    <dbReference type="NCBI Taxonomy" id="10212"/>
    <lineage>
        <taxon>Eukaryota</taxon>
        <taxon>Metazoa</taxon>
        <taxon>Spiralia</taxon>
        <taxon>Lophotrochozoa</taxon>
        <taxon>Bryozoa</taxon>
        <taxon>Gymnolaemata</taxon>
        <taxon>Cheilostomatida</taxon>
        <taxon>Flustrina</taxon>
        <taxon>Buguloidea</taxon>
        <taxon>Bugulidae</taxon>
        <taxon>Bugula</taxon>
    </lineage>
</organism>
<evidence type="ECO:0000256" key="1">
    <source>
        <dbReference type="SAM" id="Coils"/>
    </source>
</evidence>
<reference evidence="2" key="1">
    <citation type="submission" date="2020-06" db="EMBL/GenBank/DDBJ databases">
        <title>Draft genome of Bugula neritina, a colonial animal packing powerful symbionts and potential medicines.</title>
        <authorList>
            <person name="Rayko M."/>
        </authorList>
    </citation>
    <scope>NUCLEOTIDE SEQUENCE [LARGE SCALE GENOMIC DNA]</scope>
    <source>
        <strain evidence="2">Kwan_BN1</strain>
    </source>
</reference>
<dbReference type="EMBL" id="VXIV02002384">
    <property type="protein sequence ID" value="KAF6025951.1"/>
    <property type="molecule type" value="Genomic_DNA"/>
</dbReference>
<accession>A0A7J7JK01</accession>
<sequence length="109" mass="12462">MSSLETNNISLEQLTQAFDRLELNARVITDDYAKLNMLSENAVENSISLNFEAYVSAVESTKQHISNKIHALQNKLEEEQAQQKEAQLIEGLEQKKRLVAEEQRNSRNT</sequence>
<comment type="caution">
    <text evidence="2">The sequence shown here is derived from an EMBL/GenBank/DDBJ whole genome shotgun (WGS) entry which is preliminary data.</text>
</comment>
<keyword evidence="3" id="KW-1185">Reference proteome</keyword>
<dbReference type="AlphaFoldDB" id="A0A7J7JK01"/>